<evidence type="ECO:0000256" key="5">
    <source>
        <dbReference type="SAM" id="MobiDB-lite"/>
    </source>
</evidence>
<evidence type="ECO:0000256" key="3">
    <source>
        <dbReference type="ARBA" id="ARBA00023163"/>
    </source>
</evidence>
<keyword evidence="3" id="KW-0804">Transcription</keyword>
<evidence type="ECO:0000256" key="2">
    <source>
        <dbReference type="ARBA" id="ARBA00023125"/>
    </source>
</evidence>
<dbReference type="RefSeq" id="WP_337308713.1">
    <property type="nucleotide sequence ID" value="NZ_JAEKNS010000017.1"/>
</dbReference>
<feature type="domain" description="HTH tetR-type" evidence="6">
    <location>
        <begin position="27"/>
        <end position="87"/>
    </location>
</feature>
<keyword evidence="1" id="KW-0805">Transcription regulation</keyword>
<evidence type="ECO:0000313" key="7">
    <source>
        <dbReference type="EMBL" id="MBJ7593436.1"/>
    </source>
</evidence>
<dbReference type="PANTHER" id="PTHR30055:SF234">
    <property type="entry name" value="HTH-TYPE TRANSCRIPTIONAL REGULATOR BETI"/>
    <property type="match status" value="1"/>
</dbReference>
<dbReference type="Gene3D" id="1.10.357.10">
    <property type="entry name" value="Tetracycline Repressor, domain 2"/>
    <property type="match status" value="1"/>
</dbReference>
<comment type="caution">
    <text evidence="7">The sequence shown here is derived from an EMBL/GenBank/DDBJ whole genome shotgun (WGS) entry which is preliminary data.</text>
</comment>
<dbReference type="PROSITE" id="PS50977">
    <property type="entry name" value="HTH_TETR_2"/>
    <property type="match status" value="1"/>
</dbReference>
<dbReference type="Proteomes" id="UP000606991">
    <property type="component" value="Unassembled WGS sequence"/>
</dbReference>
<protein>
    <submittedName>
        <fullName evidence="7">TetR/AcrR family transcriptional regulator</fullName>
    </submittedName>
</protein>
<evidence type="ECO:0000256" key="4">
    <source>
        <dbReference type="PROSITE-ProRule" id="PRU00335"/>
    </source>
</evidence>
<evidence type="ECO:0000259" key="6">
    <source>
        <dbReference type="PROSITE" id="PS50977"/>
    </source>
</evidence>
<accession>A0A934N2A5</accession>
<dbReference type="GO" id="GO:0000976">
    <property type="term" value="F:transcription cis-regulatory region binding"/>
    <property type="evidence" value="ECO:0007669"/>
    <property type="project" value="TreeGrafter"/>
</dbReference>
<feature type="DNA-binding region" description="H-T-H motif" evidence="4">
    <location>
        <begin position="50"/>
        <end position="69"/>
    </location>
</feature>
<dbReference type="InterPro" id="IPR001647">
    <property type="entry name" value="HTH_TetR"/>
</dbReference>
<evidence type="ECO:0000256" key="1">
    <source>
        <dbReference type="ARBA" id="ARBA00023015"/>
    </source>
</evidence>
<dbReference type="GO" id="GO:0003700">
    <property type="term" value="F:DNA-binding transcription factor activity"/>
    <property type="evidence" value="ECO:0007669"/>
    <property type="project" value="TreeGrafter"/>
</dbReference>
<dbReference type="SUPFAM" id="SSF46689">
    <property type="entry name" value="Homeodomain-like"/>
    <property type="match status" value="1"/>
</dbReference>
<dbReference type="AlphaFoldDB" id="A0A934N2A5"/>
<evidence type="ECO:0000313" key="8">
    <source>
        <dbReference type="Proteomes" id="UP000606991"/>
    </source>
</evidence>
<dbReference type="PANTHER" id="PTHR30055">
    <property type="entry name" value="HTH-TYPE TRANSCRIPTIONAL REGULATOR RUTR"/>
    <property type="match status" value="1"/>
</dbReference>
<proteinExistence type="predicted"/>
<organism evidence="7 8">
    <name type="scientific">Candidatus Aeolococcus gillhamiae</name>
    <dbReference type="NCBI Taxonomy" id="3127015"/>
    <lineage>
        <taxon>Bacteria</taxon>
        <taxon>Bacillati</taxon>
        <taxon>Candidatus Dormiibacterota</taxon>
        <taxon>Candidatus Dormibacteria</taxon>
        <taxon>Candidatus Aeolococcales</taxon>
        <taxon>Candidatus Aeolococcaceae</taxon>
        <taxon>Candidatus Aeolococcus</taxon>
    </lineage>
</organism>
<dbReference type="Pfam" id="PF00440">
    <property type="entry name" value="TetR_N"/>
    <property type="match status" value="1"/>
</dbReference>
<name>A0A934N2A5_9BACT</name>
<dbReference type="InterPro" id="IPR009057">
    <property type="entry name" value="Homeodomain-like_sf"/>
</dbReference>
<feature type="region of interest" description="Disordered" evidence="5">
    <location>
        <begin position="1"/>
        <end position="26"/>
    </location>
</feature>
<reference evidence="7 8" key="1">
    <citation type="submission" date="2020-10" db="EMBL/GenBank/DDBJ databases">
        <title>Ca. Dormibacterota MAGs.</title>
        <authorList>
            <person name="Montgomery K."/>
        </authorList>
    </citation>
    <scope>NUCLEOTIDE SEQUENCE [LARGE SCALE GENOMIC DNA]</scope>
    <source>
        <strain evidence="7">SC8812_S17_18</strain>
    </source>
</reference>
<dbReference type="EMBL" id="JAEKNS010000017">
    <property type="protein sequence ID" value="MBJ7593436.1"/>
    <property type="molecule type" value="Genomic_DNA"/>
</dbReference>
<dbReference type="InterPro" id="IPR050109">
    <property type="entry name" value="HTH-type_TetR-like_transc_reg"/>
</dbReference>
<keyword evidence="2 4" id="KW-0238">DNA-binding</keyword>
<dbReference type="SUPFAM" id="SSF48498">
    <property type="entry name" value="Tetracyclin repressor-like, C-terminal domain"/>
    <property type="match status" value="1"/>
</dbReference>
<dbReference type="InterPro" id="IPR036271">
    <property type="entry name" value="Tet_transcr_reg_TetR-rel_C_sf"/>
</dbReference>
<gene>
    <name evidence="7" type="ORF">JF886_01020</name>
</gene>
<sequence>MAAHAILASASPPAVRARRHRPNEAGDRMRTRIVDAALQALRRDGYAGVSVRAIAATGAFSPALVFYHFGSVDALLLAVLDQISGEQLARYQARLGDVSSLAALAAAMEELYGEDLELGQLTAVQEIVGAMAFDPALGPEIVSRMQPWMTFAEALAQRIVAGSPLAGRLDPGVIGSAVIALYMGLEIVARMRGGDTSGSKALVATLTETAPWIDGLLGKGVAASRRRSTKRLVLE</sequence>